<reference evidence="1 2" key="1">
    <citation type="submission" date="2020-07" db="EMBL/GenBank/DDBJ databases">
        <title>Sequencing the genomes of 1000 actinobacteria strains.</title>
        <authorList>
            <person name="Klenk H.-P."/>
        </authorList>
    </citation>
    <scope>NUCLEOTIDE SEQUENCE [LARGE SCALE GENOMIC DNA]</scope>
    <source>
        <strain evidence="1 2">DSM 102047</strain>
    </source>
</reference>
<accession>A0A7Y9S6H3</accession>
<evidence type="ECO:0000313" key="1">
    <source>
        <dbReference type="EMBL" id="NYE95000.1"/>
    </source>
</evidence>
<keyword evidence="2" id="KW-1185">Reference proteome</keyword>
<sequence length="30" mass="3098">MDDVLNVSYGELEAAGTQLDNGVLIGGEAF</sequence>
<name>A0A7Y9S6H3_9MICC</name>
<organism evidence="1 2">
    <name type="scientific">Psychromicrobium silvestre</name>
    <dbReference type="NCBI Taxonomy" id="1645614"/>
    <lineage>
        <taxon>Bacteria</taxon>
        <taxon>Bacillati</taxon>
        <taxon>Actinomycetota</taxon>
        <taxon>Actinomycetes</taxon>
        <taxon>Micrococcales</taxon>
        <taxon>Micrococcaceae</taxon>
        <taxon>Psychromicrobium</taxon>
    </lineage>
</organism>
<dbReference type="EMBL" id="JACBYQ010000001">
    <property type="protein sequence ID" value="NYE95000.1"/>
    <property type="molecule type" value="Genomic_DNA"/>
</dbReference>
<dbReference type="Proteomes" id="UP000521748">
    <property type="component" value="Unassembled WGS sequence"/>
</dbReference>
<protein>
    <submittedName>
        <fullName evidence="1">Uncharacterized protein</fullName>
    </submittedName>
</protein>
<gene>
    <name evidence="1" type="ORF">FHU41_001221</name>
</gene>
<proteinExistence type="predicted"/>
<evidence type="ECO:0000313" key="2">
    <source>
        <dbReference type="Proteomes" id="UP000521748"/>
    </source>
</evidence>
<dbReference type="AlphaFoldDB" id="A0A7Y9S6H3"/>
<comment type="caution">
    <text evidence="1">The sequence shown here is derived from an EMBL/GenBank/DDBJ whole genome shotgun (WGS) entry which is preliminary data.</text>
</comment>